<gene>
    <name evidence="2" type="ORF">PVAP13_9KG317257</name>
</gene>
<dbReference type="Proteomes" id="UP000823388">
    <property type="component" value="Chromosome 9K"/>
</dbReference>
<proteinExistence type="predicted"/>
<sequence>MDSLRPSVCPQQLRTVQRAHCKKKKLYKARKRNHNHNLSCSRTHLVQAFIIMISNSWKLSTPSPSRSNLRIMARQSSTSRRAPSLLSIRPRLAGVMRPSPSAAYMPNAASSPPRRRHSSSSPPPAASARTSRANSPSSSSPSPSASAEATSASASSGATSSPSAARMQSRSSAAEILPSASLSNAANSEPSSPDADGDATTSMLSIGPASLAEMPRREETEDLPSRTSLAFVLGRSDLASALVGSGSALRVLSHVAVVL</sequence>
<organism evidence="2 3">
    <name type="scientific">Panicum virgatum</name>
    <name type="common">Blackwell switchgrass</name>
    <dbReference type="NCBI Taxonomy" id="38727"/>
    <lineage>
        <taxon>Eukaryota</taxon>
        <taxon>Viridiplantae</taxon>
        <taxon>Streptophyta</taxon>
        <taxon>Embryophyta</taxon>
        <taxon>Tracheophyta</taxon>
        <taxon>Spermatophyta</taxon>
        <taxon>Magnoliopsida</taxon>
        <taxon>Liliopsida</taxon>
        <taxon>Poales</taxon>
        <taxon>Poaceae</taxon>
        <taxon>PACMAD clade</taxon>
        <taxon>Panicoideae</taxon>
        <taxon>Panicodae</taxon>
        <taxon>Paniceae</taxon>
        <taxon>Panicinae</taxon>
        <taxon>Panicum</taxon>
        <taxon>Panicum sect. Hiantes</taxon>
    </lineage>
</organism>
<feature type="region of interest" description="Disordered" evidence="1">
    <location>
        <begin position="73"/>
        <end position="92"/>
    </location>
</feature>
<keyword evidence="3" id="KW-1185">Reference proteome</keyword>
<protein>
    <submittedName>
        <fullName evidence="2">Uncharacterized protein</fullName>
    </submittedName>
</protein>
<dbReference type="EMBL" id="CM029053">
    <property type="protein sequence ID" value="KAG2550673.1"/>
    <property type="molecule type" value="Genomic_DNA"/>
</dbReference>
<dbReference type="AlphaFoldDB" id="A0A8T0NN56"/>
<evidence type="ECO:0000313" key="2">
    <source>
        <dbReference type="EMBL" id="KAG2550673.1"/>
    </source>
</evidence>
<name>A0A8T0NN56_PANVG</name>
<evidence type="ECO:0000313" key="3">
    <source>
        <dbReference type="Proteomes" id="UP000823388"/>
    </source>
</evidence>
<comment type="caution">
    <text evidence="2">The sequence shown here is derived from an EMBL/GenBank/DDBJ whole genome shotgun (WGS) entry which is preliminary data.</text>
</comment>
<feature type="region of interest" description="Disordered" evidence="1">
    <location>
        <begin position="97"/>
        <end position="203"/>
    </location>
</feature>
<feature type="compositionally biased region" description="Low complexity" evidence="1">
    <location>
        <begin position="126"/>
        <end position="194"/>
    </location>
</feature>
<evidence type="ECO:0000256" key="1">
    <source>
        <dbReference type="SAM" id="MobiDB-lite"/>
    </source>
</evidence>
<reference evidence="2" key="1">
    <citation type="submission" date="2020-05" db="EMBL/GenBank/DDBJ databases">
        <title>WGS assembly of Panicum virgatum.</title>
        <authorList>
            <person name="Lovell J.T."/>
            <person name="Jenkins J."/>
            <person name="Shu S."/>
            <person name="Juenger T.E."/>
            <person name="Schmutz J."/>
        </authorList>
    </citation>
    <scope>NUCLEOTIDE SEQUENCE</scope>
    <source>
        <strain evidence="2">AP13</strain>
    </source>
</reference>
<accession>A0A8T0NN56</accession>